<dbReference type="Ensembl" id="ENSGACT00000000203.1">
    <property type="protein sequence ID" value="ENSGACP00000000203.1"/>
    <property type="gene ID" value="ENSGACG00000000153.1"/>
</dbReference>
<reference evidence="2" key="2">
    <citation type="submission" date="2024-04" db="UniProtKB">
        <authorList>
            <consortium name="Ensembl"/>
        </authorList>
    </citation>
    <scope>IDENTIFICATION</scope>
</reference>
<accession>G3PQE0</accession>
<feature type="transmembrane region" description="Helical" evidence="1">
    <location>
        <begin position="38"/>
        <end position="56"/>
    </location>
</feature>
<protein>
    <submittedName>
        <fullName evidence="2">Uncharacterized protein</fullName>
    </submittedName>
</protein>
<evidence type="ECO:0000313" key="2">
    <source>
        <dbReference type="Ensembl" id="ENSGACP00000019825.1"/>
    </source>
</evidence>
<sequence>MLLETRLSPAQCNELVLSFCLDLVIYLIHRFLSFPWVISPRVALLVSFSFFLFPLVKNIDYWGSSYPTSRLPQTWRCWQDLY</sequence>
<reference evidence="2" key="1">
    <citation type="submission" date="2006-01" db="EMBL/GenBank/DDBJ databases">
        <authorList>
            <person name="Lindblad-Toh K."/>
            <person name="Mauceli E."/>
            <person name="Grabherr M."/>
            <person name="Chang J.L."/>
            <person name="Lander E.S."/>
        </authorList>
    </citation>
    <scope>NUCLEOTIDE SEQUENCE [LARGE SCALE GENOMIC DNA]</scope>
</reference>
<dbReference type="Bgee" id="ENSGACG00000000153">
    <property type="expression patterns" value="Expressed in mesonephros and 8 other cell types or tissues"/>
</dbReference>
<dbReference type="Ensembl" id="ENSGACT00000019863.1">
    <property type="protein sequence ID" value="ENSGACP00000019825.1"/>
    <property type="gene ID" value="ENSGACG00000015029.1"/>
</dbReference>
<name>G3PQE0_GASAC</name>
<keyword evidence="1" id="KW-0812">Transmembrane</keyword>
<evidence type="ECO:0000256" key="1">
    <source>
        <dbReference type="SAM" id="Phobius"/>
    </source>
</evidence>
<keyword evidence="1" id="KW-1133">Transmembrane helix</keyword>
<keyword evidence="1" id="KW-0472">Membrane</keyword>
<dbReference type="AlphaFoldDB" id="G3PQE0"/>
<proteinExistence type="predicted"/>
<organism evidence="2">
    <name type="scientific">Gasterosteus aculeatus</name>
    <name type="common">Three-spined stickleback</name>
    <dbReference type="NCBI Taxonomy" id="69293"/>
    <lineage>
        <taxon>Eukaryota</taxon>
        <taxon>Metazoa</taxon>
        <taxon>Chordata</taxon>
        <taxon>Craniata</taxon>
        <taxon>Vertebrata</taxon>
        <taxon>Euteleostomi</taxon>
        <taxon>Actinopterygii</taxon>
        <taxon>Neopterygii</taxon>
        <taxon>Teleostei</taxon>
        <taxon>Neoteleostei</taxon>
        <taxon>Acanthomorphata</taxon>
        <taxon>Eupercaria</taxon>
        <taxon>Perciformes</taxon>
        <taxon>Cottioidei</taxon>
        <taxon>Gasterosteales</taxon>
        <taxon>Gasterosteidae</taxon>
        <taxon>Gasterosteus</taxon>
    </lineage>
</organism>